<reference evidence="9" key="2">
    <citation type="submission" date="2025-09" db="UniProtKB">
        <authorList>
            <consortium name="Ensembl"/>
        </authorList>
    </citation>
    <scope>IDENTIFICATION</scope>
</reference>
<evidence type="ECO:0000259" key="8">
    <source>
        <dbReference type="Pfam" id="PF25037"/>
    </source>
</evidence>
<evidence type="ECO:0000313" key="10">
    <source>
        <dbReference type="Proteomes" id="UP000694545"/>
    </source>
</evidence>
<protein>
    <submittedName>
        <fullName evidence="9">Vacuolar protein sorting 13 homolog A</fullName>
    </submittedName>
</protein>
<dbReference type="GO" id="GO:0006914">
    <property type="term" value="P:autophagy"/>
    <property type="evidence" value="ECO:0007669"/>
    <property type="project" value="TreeGrafter"/>
</dbReference>
<dbReference type="Proteomes" id="UP000694545">
    <property type="component" value="Unplaced"/>
</dbReference>
<dbReference type="GO" id="GO:0045053">
    <property type="term" value="P:protein retention in Golgi apparatus"/>
    <property type="evidence" value="ECO:0007669"/>
    <property type="project" value="TreeGrafter"/>
</dbReference>
<dbReference type="PANTHER" id="PTHR16166">
    <property type="entry name" value="VACUOLAR PROTEIN SORTING-ASSOCIATED PROTEIN VPS13"/>
    <property type="match status" value="1"/>
</dbReference>
<sequence>MTVNSLVDFFRPPTDVHLEQLTSATLTKLEEFREKTATGLVYIIETQKILDLKINLMASYIIIPQNGFYEPMANKLLLDLGHLTMVSKSRSTLSDIVVGESSLEAIMSRAYDKFDIQLSSIQLLYSSHDENWEEARNLQSSSQHILHPLDVKMELSRAMVVTDARMPKYKMFGELPLLSFNISDEKLKSILELIDSIPKPESPADTSVVPQPSKATQENVKSEEEFYDAPSSPVEDLPFFEAPLGSLDRAASIKRKPARRESLKNMIDFQLRFEISEVITNFHRSPVWVEKPMLRLEILKLGTELNLRTYDMSATAFLKEICLICPEYMDDKGKPVYIISTLDNLMDDLLAIEYRKADINAPDLKTTYKNVLQLIKVTFSSIDIHLHTEALLNTMNFLNNLLPTQESTAVEITQEKEEKREVLKKFTSKKSKYEDVCDLHVCADMSCLRVFLRDQKRRISEIRVEGLDSQVMMKKETTEISAKLKNIIIVDCDEAALYKKALYITGKEVFSFKMVTYMYATDGISYTNMNAVDSKIYLTVGCIQIVFVNKFVSAILAFVNNFQTAKEAITEATVQAAEKAASGVKELAQQSSRMALDVNIKAPVVIIPQSAISTDVLVADFGLITIKNEFLLVKTKLRSNIPPILDSIHVTLSELKLYRSSSVSGLLQNEIQLLQPLNLEVTVERNLAALWYHEIPDIKISGRLKPMNVSLSLENGFEYAFKFTLHTGVTVVTAAVVEMHPSNSVTVINMCPLVQDERDDHLKLAEFKLLLISTAVKMLSDGSMNASVRLTNCTLDDKRQTVQNATPRMIEMKHGSEKKVMVDISYKRGRDGSTVLDTVVQEIYLCASIEFLLTVADVFLKATAESAAAERNFKQSLSVKEQVPVQSESTMEINVVVKNPEIVFVADLTRSDAPALVATAQFEVSMKNGPEMNKMTAAVKAIKVKACPFFPDMRKGNITTVLQPCDLVFDMMQSGEDPQKADLSIKSITIKVSPIIINTVLTITSALFPTQETTEKDISPVPPDLWDKKNIKELNMWFLEESNENKDSASVTELIPTGETLQMRIETVIITLEAGVGHKTVPMLLAKSSFSGEVKNWSSLINLSSRLELEVHYYNEMFGVWEPLLEPLEVENTDEFRPWVLELKMKKKAKKALVETVTEEEHYKVPEYKTVITIYSQDQLNITLSKCGMQMLNNMGTAFAEAATETSEIFKKDQAPFVLKNSLGVSTIVLPSDSFSVLNVEPEENAFHLEDGQSLSMEYVRTKSEQDQFTAMTTLSSKVFYIWLTPQNHSTTEKIPLTKVGRSLYRVRHNDSGVVRSIVCQIDTIEGSRMITVHSPIQIKNHFSIPLSIFEDGKCLGKALPGDEFNIPLTSYRSLLFFRPITDDISEEYASSEGVSFDEMVKNFGKLLQKKCQLKNSATHSLIINIVPMQDTLISSVCTDDQWDLPYIVHLWPSVLLRNLLPYQISYSLEGYDGTYSTLDDGCSVQIHNAVLDQSKLELQLLNYLNKNWTSEYHIQTNQQEISFITFSYISDVDKTDLDIAVHVTYATGQMIIAIHSPYWMVNKTGRMLQYKADGIHRKHPPDYKMPLLFSFQPKHFYHDNKVQLMVTDSELSDHFSLDTVGSHGSVKCKGHKKEYQVGVTIHNSSFNITRIVTFTPYFMITNRSTHTLEVAEEGNEKWIPVIFQQCIPFWPQNNESKLQVRVENSDIPPKIIQLDKQENSLLLHLDNRLGGIIVDVTLAEHSTSVTFSNYHDGAAPFLIINHTKAETIEYGQSSLCEMEDALAPNKAVLYTWVDPVGSRKLKWTCGKSSGEVTQKDDLMTPVELGKKTIYLVSFFEGLQRIILFTEDEKVFKVTYESEKAELAEQEIIVSVQDVGISLVNNYLKQEVAYIGITSSDVIWETKPKKKSRWRPLSVKQTEKLEKEFNEYCDQSPTENKIVELEDNVPVCLTPTGNNMKIMQPNEIPVRRSFLPALKVQYSTSEHQSSFRVQIYRIQVQNQIPGAIFPFVFYPIKPPKSISLDSEPKPFTDVSIVMRTAGHSQISRIKYFKVLIQEMDLRLDLGFLYALVDFFVPANEVPRDQEIELFRKDVEAVQEELKNVSSTDTSQISLYEYFHISPIKLHLSFSLSAGGEDSNKEERSKELIPVQSVNLLLKSIGATLTDVQDVVLKLAFFELNYHFCTTQQLQWAVIMHYSKQAIKQMYVLILGLDVLGNPFGFIRDLSEGVEAFFYEPYQGAIQGPEEFIEGMALGLKALVGGAVGGLAGAASRITGAMAKGVAAITMDEDYQQKRREAMNRQPAGLKEGITRGGKGLVSGFVSGITGIVTKPIRGAQKEGAAGFFKGVGKGLVGAVARPTGGIIDMASSTFQGIKRVTNTSEDVMSLRPPRFFSEDGVIRPYRLRDGAGSQMLQNIENGRFAKLKYFTHAMVNNTDLLMVTKSGILFVTRGTFGQLTCEWQYTYDEFTKEPFIVDGRRLRIEAKERVKSVFHAKEFGKIINFKTPDDAKWILSKLEEVRENQPKL</sequence>
<name>A0A8D2LGL6_VARKO</name>
<dbReference type="Ensembl" id="ENSVKKT00000021811.1">
    <property type="protein sequence ID" value="ENSVKKP00000021281.1"/>
    <property type="gene ID" value="ENSVKKG00000010292.1"/>
</dbReference>
<reference evidence="9" key="1">
    <citation type="submission" date="2025-08" db="UniProtKB">
        <authorList>
            <consortium name="Ensembl"/>
        </authorList>
    </citation>
    <scope>IDENTIFICATION</scope>
</reference>
<evidence type="ECO:0000259" key="5">
    <source>
        <dbReference type="Pfam" id="PF12624"/>
    </source>
</evidence>
<feature type="domain" description="VPS13-like middle region" evidence="6">
    <location>
        <begin position="758"/>
        <end position="1199"/>
    </location>
</feature>
<dbReference type="GO" id="GO:0006623">
    <property type="term" value="P:protein targeting to vacuole"/>
    <property type="evidence" value="ECO:0007669"/>
    <property type="project" value="TreeGrafter"/>
</dbReference>
<accession>A0A8D2LGL6</accession>
<feature type="domain" description="Intermembrane lipid transfer protein VPS13-like C-terminal" evidence="8">
    <location>
        <begin position="2382"/>
        <end position="2497"/>
    </location>
</feature>
<dbReference type="InterPro" id="IPR026847">
    <property type="entry name" value="VPS13"/>
</dbReference>
<evidence type="ECO:0000256" key="4">
    <source>
        <dbReference type="SAM" id="MobiDB-lite"/>
    </source>
</evidence>
<dbReference type="Pfam" id="PF25036">
    <property type="entry name" value="VPS13_VAB"/>
    <property type="match status" value="1"/>
</dbReference>
<dbReference type="InterPro" id="IPR026854">
    <property type="entry name" value="VPS13_N"/>
</dbReference>
<proteinExistence type="inferred from homology"/>
<dbReference type="Pfam" id="PF25037">
    <property type="entry name" value="VPS13_C"/>
    <property type="match status" value="1"/>
</dbReference>
<evidence type="ECO:0000256" key="1">
    <source>
        <dbReference type="ARBA" id="ARBA00006545"/>
    </source>
</evidence>
<keyword evidence="3" id="KW-0445">Lipid transport</keyword>
<feature type="compositionally biased region" description="Polar residues" evidence="4">
    <location>
        <begin position="204"/>
        <end position="219"/>
    </location>
</feature>
<dbReference type="InterPro" id="IPR056747">
    <property type="entry name" value="VPS13-like_M"/>
</dbReference>
<keyword evidence="2" id="KW-0813">Transport</keyword>
<evidence type="ECO:0000256" key="2">
    <source>
        <dbReference type="ARBA" id="ARBA00022448"/>
    </source>
</evidence>
<dbReference type="GO" id="GO:0006869">
    <property type="term" value="P:lipid transport"/>
    <property type="evidence" value="ECO:0007669"/>
    <property type="project" value="UniProtKB-KW"/>
</dbReference>
<evidence type="ECO:0000259" key="6">
    <source>
        <dbReference type="Pfam" id="PF25033"/>
    </source>
</evidence>
<evidence type="ECO:0000259" key="7">
    <source>
        <dbReference type="Pfam" id="PF25036"/>
    </source>
</evidence>
<keyword evidence="10" id="KW-1185">Reference proteome</keyword>
<dbReference type="PANTHER" id="PTHR16166:SF22">
    <property type="entry name" value="INTERMEMBRANE LIPID TRANSFER PROTEIN VPS13A"/>
    <property type="match status" value="1"/>
</dbReference>
<dbReference type="Pfam" id="PF25033">
    <property type="entry name" value="VPS13_M"/>
    <property type="match status" value="2"/>
</dbReference>
<feature type="domain" description="Chorein N-terminal" evidence="5">
    <location>
        <begin position="262"/>
        <end position="435"/>
    </location>
</feature>
<evidence type="ECO:0000313" key="9">
    <source>
        <dbReference type="Ensembl" id="ENSVKKP00000021281.1"/>
    </source>
</evidence>
<feature type="region of interest" description="Disordered" evidence="4">
    <location>
        <begin position="200"/>
        <end position="232"/>
    </location>
</feature>
<evidence type="ECO:0000256" key="3">
    <source>
        <dbReference type="ARBA" id="ARBA00023055"/>
    </source>
</evidence>
<feature type="domain" description="Chorein N-terminal" evidence="5">
    <location>
        <begin position="2"/>
        <end position="222"/>
    </location>
</feature>
<feature type="domain" description="VPS13-like middle region" evidence="6">
    <location>
        <begin position="451"/>
        <end position="727"/>
    </location>
</feature>
<organism evidence="9 10">
    <name type="scientific">Varanus komodoensis</name>
    <name type="common">Komodo dragon</name>
    <dbReference type="NCBI Taxonomy" id="61221"/>
    <lineage>
        <taxon>Eukaryota</taxon>
        <taxon>Metazoa</taxon>
        <taxon>Chordata</taxon>
        <taxon>Craniata</taxon>
        <taxon>Vertebrata</taxon>
        <taxon>Euteleostomi</taxon>
        <taxon>Lepidosauria</taxon>
        <taxon>Squamata</taxon>
        <taxon>Bifurcata</taxon>
        <taxon>Unidentata</taxon>
        <taxon>Episquamata</taxon>
        <taxon>Toxicofera</taxon>
        <taxon>Anguimorpha</taxon>
        <taxon>Paleoanguimorpha</taxon>
        <taxon>Varanoidea</taxon>
        <taxon>Varanidae</taxon>
        <taxon>Varanus</taxon>
    </lineage>
</organism>
<dbReference type="Pfam" id="PF12624">
    <property type="entry name" value="VPS13_N"/>
    <property type="match status" value="2"/>
</dbReference>
<comment type="similarity">
    <text evidence="1">Belongs to the VPS13 family.</text>
</comment>
<dbReference type="InterPro" id="IPR056748">
    <property type="entry name" value="VPS13-like_C"/>
</dbReference>
<dbReference type="InterPro" id="IPR009543">
    <property type="entry name" value="VPS13_VAB"/>
</dbReference>
<feature type="domain" description="Vacuolar protein sorting-associated protein 13 VPS13 adaptor binding" evidence="7">
    <location>
        <begin position="1277"/>
        <end position="1797"/>
    </location>
</feature>